<evidence type="ECO:0000313" key="1">
    <source>
        <dbReference type="EMBL" id="KAL0169324.1"/>
    </source>
</evidence>
<keyword evidence="2" id="KW-1185">Reference proteome</keyword>
<dbReference type="SUPFAM" id="SSF52151">
    <property type="entry name" value="FabD/lysophospholipase-like"/>
    <property type="match status" value="1"/>
</dbReference>
<feature type="non-terminal residue" evidence="1">
    <location>
        <position position="1"/>
    </location>
</feature>
<organism evidence="1 2">
    <name type="scientific">Cirrhinus mrigala</name>
    <name type="common">Mrigala</name>
    <dbReference type="NCBI Taxonomy" id="683832"/>
    <lineage>
        <taxon>Eukaryota</taxon>
        <taxon>Metazoa</taxon>
        <taxon>Chordata</taxon>
        <taxon>Craniata</taxon>
        <taxon>Vertebrata</taxon>
        <taxon>Euteleostomi</taxon>
        <taxon>Actinopterygii</taxon>
        <taxon>Neopterygii</taxon>
        <taxon>Teleostei</taxon>
        <taxon>Ostariophysi</taxon>
        <taxon>Cypriniformes</taxon>
        <taxon>Cyprinidae</taxon>
        <taxon>Labeoninae</taxon>
        <taxon>Labeonini</taxon>
        <taxon>Cirrhinus</taxon>
    </lineage>
</organism>
<dbReference type="Gene3D" id="3.40.1090.10">
    <property type="entry name" value="Cytosolic phospholipase A2 catalytic domain"/>
    <property type="match status" value="1"/>
</dbReference>
<dbReference type="InterPro" id="IPR016035">
    <property type="entry name" value="Acyl_Trfase/lysoPLipase"/>
</dbReference>
<comment type="caution">
    <text evidence="1">The sequence shown here is derived from an EMBL/GenBank/DDBJ whole genome shotgun (WGS) entry which is preliminary data.</text>
</comment>
<name>A0ABD0P5F7_CIRMR</name>
<feature type="non-terminal residue" evidence="1">
    <location>
        <position position="64"/>
    </location>
</feature>
<dbReference type="PANTHER" id="PTHR10728">
    <property type="entry name" value="CYTOSOLIC PHOSPHOLIPASE A2"/>
    <property type="match status" value="1"/>
</dbReference>
<sequence length="64" mass="7396">ELKEGAVDVEMNSSTSPYLTHKLTYTPEDFQRLINLTSYNIQNNKDVILNALNKTLKRNRKKAD</sequence>
<reference evidence="1 2" key="1">
    <citation type="submission" date="2024-05" db="EMBL/GenBank/DDBJ databases">
        <title>Genome sequencing and assembly of Indian major carp, Cirrhinus mrigala (Hamilton, 1822).</title>
        <authorList>
            <person name="Mohindra V."/>
            <person name="Chowdhury L.M."/>
            <person name="Lal K."/>
            <person name="Jena J.K."/>
        </authorList>
    </citation>
    <scope>NUCLEOTIDE SEQUENCE [LARGE SCALE GENOMIC DNA]</scope>
    <source>
        <strain evidence="1">CM1030</strain>
        <tissue evidence="1">Blood</tissue>
    </source>
</reference>
<dbReference type="EMBL" id="JAMKFB020000017">
    <property type="protein sequence ID" value="KAL0169324.1"/>
    <property type="molecule type" value="Genomic_DNA"/>
</dbReference>
<dbReference type="Proteomes" id="UP001529510">
    <property type="component" value="Unassembled WGS sequence"/>
</dbReference>
<dbReference type="PANTHER" id="PTHR10728:SF32">
    <property type="entry name" value="CYTOSOLIC PHOSPHOLIPASE A2 BETA"/>
    <property type="match status" value="1"/>
</dbReference>
<proteinExistence type="predicted"/>
<accession>A0ABD0P5F7</accession>
<protein>
    <submittedName>
        <fullName evidence="1">Uncharacterized protein</fullName>
    </submittedName>
</protein>
<dbReference type="AlphaFoldDB" id="A0ABD0P5F7"/>
<gene>
    <name evidence="1" type="ORF">M9458_033920</name>
</gene>
<evidence type="ECO:0000313" key="2">
    <source>
        <dbReference type="Proteomes" id="UP001529510"/>
    </source>
</evidence>